<sequence>MQVFRVDITAKQHQRCEDKLSGLLDDFEAAANSMIVNKFEVEISVRAGIIRSYANILQTIKNTELQAHKISTFLDVIYCESVNAFQSIEINLSNPGVLDNINGFLVSMISSLVGLAKGLQIPEDWEDYYEGNEKTVQDTYNYWKFEDSKYFQVHEKCLKLVSLFSFPSEALPNSANLKSLDPQILEQVFLFFKSGLSEPFPGPFVIDYSLIIGYIIKCCRYCQTGDFSSSVEPPMIKIVELYGLVIGSNHTLITISRITKLELGTPDLQMDLVINEIFFKQFNMIINEPDIMQAVFSLIAGILAKYPSNLIRNEHMMRIIEIGIQQLYDNAQQRFVVMALSKLWSNLIYLRKGKLEDVENIQRILIGENVGAVLVYALMRGFMVTSRSNVEFYSDIIRALTAKYGKYLTGWIMDSCAKINSESGKQVIKENAAKTFTKKLMVTRGNRAANRVVQEFWYTVTGMVDYGM</sequence>
<dbReference type="PANTHER" id="PTHR12363">
    <property type="entry name" value="TRANSPORTIN 3 AND IMPORTIN 13"/>
    <property type="match status" value="1"/>
</dbReference>
<keyword evidence="2" id="KW-0813">Transport</keyword>
<dbReference type="GO" id="GO:0005737">
    <property type="term" value="C:cytoplasm"/>
    <property type="evidence" value="ECO:0007669"/>
    <property type="project" value="TreeGrafter"/>
</dbReference>
<keyword evidence="3" id="KW-0539">Nucleus</keyword>
<dbReference type="OrthoDB" id="2016913at2759"/>
<evidence type="ECO:0000313" key="4">
    <source>
        <dbReference type="EMBL" id="GAV27161.1"/>
    </source>
</evidence>
<evidence type="ECO:0000256" key="1">
    <source>
        <dbReference type="ARBA" id="ARBA00004123"/>
    </source>
</evidence>
<gene>
    <name evidence="4" type="ORF">PMKS-000624</name>
</gene>
<protein>
    <submittedName>
        <fullName evidence="4">Uncharacterized protein</fullName>
    </submittedName>
</protein>
<dbReference type="PANTHER" id="PTHR12363:SF33">
    <property type="entry name" value="IMPORTIN-13"/>
    <property type="match status" value="1"/>
</dbReference>
<dbReference type="InterPro" id="IPR051345">
    <property type="entry name" value="Importin_beta-like_NTR"/>
</dbReference>
<proteinExistence type="predicted"/>
<organism evidence="4 5">
    <name type="scientific">Pichia membranifaciens</name>
    <dbReference type="NCBI Taxonomy" id="4926"/>
    <lineage>
        <taxon>Eukaryota</taxon>
        <taxon>Fungi</taxon>
        <taxon>Dikarya</taxon>
        <taxon>Ascomycota</taxon>
        <taxon>Saccharomycotina</taxon>
        <taxon>Pichiomycetes</taxon>
        <taxon>Pichiales</taxon>
        <taxon>Pichiaceae</taxon>
        <taxon>Pichia</taxon>
    </lineage>
</organism>
<comment type="caution">
    <text evidence="4">The sequence shown here is derived from an EMBL/GenBank/DDBJ whole genome shotgun (WGS) entry which is preliminary data.</text>
</comment>
<dbReference type="InterPro" id="IPR011989">
    <property type="entry name" value="ARM-like"/>
</dbReference>
<name>A0A1Q2YCD1_9ASCO</name>
<evidence type="ECO:0000256" key="2">
    <source>
        <dbReference type="ARBA" id="ARBA00022448"/>
    </source>
</evidence>
<evidence type="ECO:0000256" key="3">
    <source>
        <dbReference type="ARBA" id="ARBA00023242"/>
    </source>
</evidence>
<comment type="subcellular location">
    <subcellularLocation>
        <location evidence="1">Nucleus</location>
    </subcellularLocation>
</comment>
<dbReference type="EMBL" id="BDGI01000023">
    <property type="protein sequence ID" value="GAV27161.1"/>
    <property type="molecule type" value="Genomic_DNA"/>
</dbReference>
<keyword evidence="5" id="KW-1185">Reference proteome</keyword>
<dbReference type="GO" id="GO:0005634">
    <property type="term" value="C:nucleus"/>
    <property type="evidence" value="ECO:0007669"/>
    <property type="project" value="UniProtKB-SubCell"/>
</dbReference>
<dbReference type="GO" id="GO:0006606">
    <property type="term" value="P:protein import into nucleus"/>
    <property type="evidence" value="ECO:0007669"/>
    <property type="project" value="TreeGrafter"/>
</dbReference>
<reference evidence="4 5" key="1">
    <citation type="submission" date="2016-08" db="EMBL/GenBank/DDBJ databases">
        <title>Whole genome shotgun sequence of Pichia membranifaciens KS47-1.</title>
        <authorList>
            <person name="Konishi M."/>
            <person name="Ishida M."/>
            <person name="Arakawa T."/>
            <person name="Kato Y."/>
            <person name="Horiuchi J."/>
        </authorList>
    </citation>
    <scope>NUCLEOTIDE SEQUENCE [LARGE SCALE GENOMIC DNA]</scope>
    <source>
        <strain evidence="4 5">KS47-1</strain>
    </source>
</reference>
<dbReference type="Proteomes" id="UP000186136">
    <property type="component" value="Unassembled WGS sequence"/>
</dbReference>
<accession>A0A1Q2YCD1</accession>
<dbReference type="AlphaFoldDB" id="A0A1Q2YCD1"/>
<evidence type="ECO:0000313" key="5">
    <source>
        <dbReference type="Proteomes" id="UP000186136"/>
    </source>
</evidence>
<dbReference type="Gene3D" id="1.25.10.10">
    <property type="entry name" value="Leucine-rich Repeat Variant"/>
    <property type="match status" value="1"/>
</dbReference>